<dbReference type="InterPro" id="IPR004776">
    <property type="entry name" value="Mem_transp_PIN-like"/>
</dbReference>
<evidence type="ECO:0000256" key="4">
    <source>
        <dbReference type="ARBA" id="ARBA00023136"/>
    </source>
</evidence>
<keyword evidence="4 6" id="KW-0472">Membrane</keyword>
<accession>A0A080MIS0</accession>
<dbReference type="STRING" id="1453999.AW06_001780"/>
<evidence type="ECO:0000313" key="8">
    <source>
        <dbReference type="Proteomes" id="UP000021315"/>
    </source>
</evidence>
<evidence type="ECO:0000256" key="5">
    <source>
        <dbReference type="SAM" id="MobiDB-lite"/>
    </source>
</evidence>
<gene>
    <name evidence="7" type="ORF">AW06_001780</name>
</gene>
<comment type="subcellular location">
    <subcellularLocation>
        <location evidence="1">Membrane</location>
        <topology evidence="1">Multi-pass membrane protein</topology>
    </subcellularLocation>
</comment>
<reference evidence="7" key="1">
    <citation type="submission" date="2014-02" db="EMBL/GenBank/DDBJ databases">
        <title>Expanding our view of genomic diversity in Candidatus Accumulibacter clades.</title>
        <authorList>
            <person name="Skennerton C.T."/>
            <person name="Barr J.J."/>
            <person name="Slater F.R."/>
            <person name="Bond P.L."/>
            <person name="Tyson G.W."/>
        </authorList>
    </citation>
    <scope>NUCLEOTIDE SEQUENCE [LARGE SCALE GENOMIC DNA]</scope>
</reference>
<proteinExistence type="predicted"/>
<dbReference type="Proteomes" id="UP000021315">
    <property type="component" value="Unassembled WGS sequence"/>
</dbReference>
<comment type="caution">
    <text evidence="7">The sequence shown here is derived from an EMBL/GenBank/DDBJ whole genome shotgun (WGS) entry which is preliminary data.</text>
</comment>
<evidence type="ECO:0000256" key="1">
    <source>
        <dbReference type="ARBA" id="ARBA00004141"/>
    </source>
</evidence>
<keyword evidence="2 6" id="KW-0812">Transmembrane</keyword>
<feature type="transmembrane region" description="Helical" evidence="6">
    <location>
        <begin position="97"/>
        <end position="114"/>
    </location>
</feature>
<evidence type="ECO:0000256" key="6">
    <source>
        <dbReference type="SAM" id="Phobius"/>
    </source>
</evidence>
<dbReference type="EMBL" id="JDST02000033">
    <property type="protein sequence ID" value="KFB77124.1"/>
    <property type="molecule type" value="Genomic_DNA"/>
</dbReference>
<dbReference type="AlphaFoldDB" id="A0A080MIS0"/>
<evidence type="ECO:0000313" key="7">
    <source>
        <dbReference type="EMBL" id="KFB77124.1"/>
    </source>
</evidence>
<dbReference type="GO" id="GO:0016020">
    <property type="term" value="C:membrane"/>
    <property type="evidence" value="ECO:0007669"/>
    <property type="project" value="UniProtKB-SubCell"/>
</dbReference>
<keyword evidence="8" id="KW-1185">Reference proteome</keyword>
<organism evidence="7 8">
    <name type="scientific">Candidatus Accumulibacter cognatus</name>
    <dbReference type="NCBI Taxonomy" id="2954383"/>
    <lineage>
        <taxon>Bacteria</taxon>
        <taxon>Pseudomonadati</taxon>
        <taxon>Pseudomonadota</taxon>
        <taxon>Betaproteobacteria</taxon>
        <taxon>Candidatus Accumulibacter</taxon>
    </lineage>
</organism>
<evidence type="ECO:0000256" key="3">
    <source>
        <dbReference type="ARBA" id="ARBA00022989"/>
    </source>
</evidence>
<dbReference type="InterPro" id="IPR038770">
    <property type="entry name" value="Na+/solute_symporter_sf"/>
</dbReference>
<protein>
    <submittedName>
        <fullName evidence="7">Auxin efflux carrier</fullName>
    </submittedName>
</protein>
<feature type="transmembrane region" description="Helical" evidence="6">
    <location>
        <begin position="126"/>
        <end position="147"/>
    </location>
</feature>
<sequence length="148" mass="15806">MAKRTASSGRERSTNPNGSFSSLNRTLGDEIEHVDACLRIELACFADRLDVMVLAEYGVRDGGRISVAMTLTKLIIQPLVVWLLARLLGLPPMETRVVVLLASPAVGVNVYLMSRQFNTLEAPVASSLVLSTALAALTTPLALALTVA</sequence>
<evidence type="ECO:0000256" key="2">
    <source>
        <dbReference type="ARBA" id="ARBA00022692"/>
    </source>
</evidence>
<dbReference type="GO" id="GO:0055085">
    <property type="term" value="P:transmembrane transport"/>
    <property type="evidence" value="ECO:0007669"/>
    <property type="project" value="InterPro"/>
</dbReference>
<feature type="region of interest" description="Disordered" evidence="5">
    <location>
        <begin position="1"/>
        <end position="21"/>
    </location>
</feature>
<dbReference type="Gene3D" id="1.20.1530.20">
    <property type="match status" value="1"/>
</dbReference>
<keyword evidence="3 6" id="KW-1133">Transmembrane helix</keyword>
<name>A0A080MIS0_9PROT</name>
<dbReference type="Pfam" id="PF03547">
    <property type="entry name" value="Mem_trans"/>
    <property type="match status" value="1"/>
</dbReference>
<feature type="transmembrane region" description="Helical" evidence="6">
    <location>
        <begin position="65"/>
        <end position="85"/>
    </location>
</feature>